<reference evidence="12" key="1">
    <citation type="submission" date="2020-11" db="EMBL/GenBank/DDBJ databases">
        <authorList>
            <person name="Tran Van P."/>
        </authorList>
    </citation>
    <scope>NUCLEOTIDE SEQUENCE</scope>
</reference>
<evidence type="ECO:0000256" key="6">
    <source>
        <dbReference type="ARBA" id="ARBA00023163"/>
    </source>
</evidence>
<comment type="catalytic activity">
    <reaction evidence="10">
        <text>L-alanine + 2-oxoglutarate = pyruvate + L-glutamate</text>
        <dbReference type="Rhea" id="RHEA:19453"/>
        <dbReference type="ChEBI" id="CHEBI:15361"/>
        <dbReference type="ChEBI" id="CHEBI:16810"/>
        <dbReference type="ChEBI" id="CHEBI:29985"/>
        <dbReference type="ChEBI" id="CHEBI:57972"/>
        <dbReference type="EC" id="2.6.1.2"/>
    </reaction>
</comment>
<evidence type="ECO:0000256" key="9">
    <source>
        <dbReference type="ARBA" id="ARBA00026106"/>
    </source>
</evidence>
<dbReference type="PANTHER" id="PTHR11751">
    <property type="entry name" value="ALANINE AMINOTRANSFERASE"/>
    <property type="match status" value="1"/>
</dbReference>
<dbReference type="InterPro" id="IPR038510">
    <property type="entry name" value="Spt4_sf"/>
</dbReference>
<evidence type="ECO:0000256" key="8">
    <source>
        <dbReference type="ARBA" id="ARBA00025785"/>
    </source>
</evidence>
<dbReference type="AlphaFoldDB" id="A0A7R9BFS1"/>
<keyword evidence="13" id="KW-1185">Reference proteome</keyword>
<evidence type="ECO:0000256" key="1">
    <source>
        <dbReference type="ARBA" id="ARBA00001933"/>
    </source>
</evidence>
<dbReference type="InterPro" id="IPR045088">
    <property type="entry name" value="ALAT1/2-like"/>
</dbReference>
<dbReference type="GO" id="GO:0042853">
    <property type="term" value="P:L-alanine catabolic process"/>
    <property type="evidence" value="ECO:0007669"/>
    <property type="project" value="UniProtKB-UniPathway"/>
</dbReference>
<dbReference type="EMBL" id="CAJPEX010000140">
    <property type="protein sequence ID" value="CAG0913679.1"/>
    <property type="molecule type" value="Genomic_DNA"/>
</dbReference>
<dbReference type="PANTHER" id="PTHR11751:SF29">
    <property type="entry name" value="ALANINE TRANSAMINASE"/>
    <property type="match status" value="1"/>
</dbReference>
<dbReference type="InterPro" id="IPR022800">
    <property type="entry name" value="Spt4/RpoE2_Znf"/>
</dbReference>
<feature type="domain" description="Spt4/RpoE2 zinc finger" evidence="11">
    <location>
        <begin position="16"/>
        <end position="75"/>
    </location>
</feature>
<dbReference type="Proteomes" id="UP000678499">
    <property type="component" value="Unassembled WGS sequence"/>
</dbReference>
<dbReference type="EMBL" id="OA882177">
    <property type="protein sequence ID" value="CAD7273527.1"/>
    <property type="molecule type" value="Genomic_DNA"/>
</dbReference>
<proteinExistence type="inferred from homology"/>
<comment type="cofactor">
    <cofactor evidence="1">
        <name>pyridoxal 5'-phosphate</name>
        <dbReference type="ChEBI" id="CHEBI:597326"/>
    </cofactor>
</comment>
<organism evidence="12">
    <name type="scientific">Notodromas monacha</name>
    <dbReference type="NCBI Taxonomy" id="399045"/>
    <lineage>
        <taxon>Eukaryota</taxon>
        <taxon>Metazoa</taxon>
        <taxon>Ecdysozoa</taxon>
        <taxon>Arthropoda</taxon>
        <taxon>Crustacea</taxon>
        <taxon>Oligostraca</taxon>
        <taxon>Ostracoda</taxon>
        <taxon>Podocopa</taxon>
        <taxon>Podocopida</taxon>
        <taxon>Cypridocopina</taxon>
        <taxon>Cypridoidea</taxon>
        <taxon>Cyprididae</taxon>
        <taxon>Notodromas</taxon>
    </lineage>
</organism>
<evidence type="ECO:0000256" key="3">
    <source>
        <dbReference type="ARBA" id="ARBA00022576"/>
    </source>
</evidence>
<dbReference type="Pfam" id="PF00155">
    <property type="entry name" value="Aminotran_1_2"/>
    <property type="match status" value="1"/>
</dbReference>
<dbReference type="GO" id="GO:0004021">
    <property type="term" value="F:L-alanine:2-oxoglutarate aminotransferase activity"/>
    <property type="evidence" value="ECO:0007669"/>
    <property type="project" value="UniProtKB-EC"/>
</dbReference>
<dbReference type="InterPro" id="IPR015422">
    <property type="entry name" value="PyrdxlP-dep_Trfase_small"/>
</dbReference>
<dbReference type="Gene3D" id="3.30.40.210">
    <property type="match status" value="1"/>
</dbReference>
<evidence type="ECO:0000313" key="13">
    <source>
        <dbReference type="Proteomes" id="UP000678499"/>
    </source>
</evidence>
<dbReference type="Gene3D" id="1.10.287.1970">
    <property type="match status" value="1"/>
</dbReference>
<dbReference type="Pfam" id="PF06093">
    <property type="entry name" value="Spt4"/>
    <property type="match status" value="1"/>
</dbReference>
<evidence type="ECO:0000313" key="12">
    <source>
        <dbReference type="EMBL" id="CAD7273527.1"/>
    </source>
</evidence>
<dbReference type="OrthoDB" id="1732682at2759"/>
<keyword evidence="5" id="KW-0663">Pyridoxal phosphate</keyword>
<comment type="pathway">
    <text evidence="7">Amino-acid degradation; L-alanine degradation via transaminase pathway; pyruvate from L-alanine: step 1/1.</text>
</comment>
<dbReference type="FunFam" id="3.40.640.10:FF:000012">
    <property type="entry name" value="alanine aminotransferase 2"/>
    <property type="match status" value="1"/>
</dbReference>
<dbReference type="FunFam" id="1.10.287.1970:FF:000001">
    <property type="entry name" value="Alanine aminotransferase 2"/>
    <property type="match status" value="1"/>
</dbReference>
<dbReference type="GO" id="GO:0030170">
    <property type="term" value="F:pyridoxal phosphate binding"/>
    <property type="evidence" value="ECO:0007669"/>
    <property type="project" value="InterPro"/>
</dbReference>
<keyword evidence="4" id="KW-0808">Transferase</keyword>
<keyword evidence="6" id="KW-0804">Transcription</keyword>
<dbReference type="CDD" id="cd00609">
    <property type="entry name" value="AAT_like"/>
    <property type="match status" value="1"/>
</dbReference>
<protein>
    <recommendedName>
        <fullName evidence="9">alanine transaminase</fullName>
        <ecNumber evidence="9">2.6.1.2</ecNumber>
    </recommendedName>
</protein>
<dbReference type="InterPro" id="IPR015421">
    <property type="entry name" value="PyrdxlP-dep_Trfase_major"/>
</dbReference>
<dbReference type="SUPFAM" id="SSF53383">
    <property type="entry name" value="PLP-dependent transferases"/>
    <property type="match status" value="1"/>
</dbReference>
<evidence type="ECO:0000256" key="4">
    <source>
        <dbReference type="ARBA" id="ARBA00022679"/>
    </source>
</evidence>
<gene>
    <name evidence="12" type="ORF">NMOB1V02_LOCUS1408</name>
</gene>
<comment type="subunit">
    <text evidence="2">Homodimer.</text>
</comment>
<evidence type="ECO:0000256" key="2">
    <source>
        <dbReference type="ARBA" id="ARBA00011738"/>
    </source>
</evidence>
<keyword evidence="3" id="KW-0032">Aminotransferase</keyword>
<comment type="similarity">
    <text evidence="8">Belongs to the class-I pyridoxal-phosphate-dependent aminotransferase family. Alanine aminotransferase subfamily.</text>
</comment>
<evidence type="ECO:0000256" key="7">
    <source>
        <dbReference type="ARBA" id="ARBA00025708"/>
    </source>
</evidence>
<dbReference type="InterPro" id="IPR004839">
    <property type="entry name" value="Aminotransferase_I/II_large"/>
</dbReference>
<dbReference type="CDD" id="cd07973">
    <property type="entry name" value="Spt4"/>
    <property type="match status" value="1"/>
</dbReference>
<dbReference type="SMART" id="SM01389">
    <property type="entry name" value="Spt4"/>
    <property type="match status" value="1"/>
</dbReference>
<sequence>MSIETIPPTTTTFRNLRACLVCSLIKTMEQFEHDGCDNCDAYLRMKSNRDNVYDCTSSNFDGSFRARNVCHLCVRRVATQCDPGHAKPRDCLSPERHEYQMMMTLLLYRFLCACMPVYLCLSSSTCSEMKIHIRSCLVSVRVLDFIPVRELCVCGSLVCANVSPLSFSSPSFSGSTVSYFVAKRGDPICVLVAKGVSTVVEAAMVCMCGMTGAVKRGGCGWTVPQRWFSMSRMARKTAKVLTLDSMNPSIKTMEYAVRGPLVIRAVEIEKELQAGAKKPFATVIRANIGDAHAMGQKPITFLRQVVAGCVNPAVLHSAPADVKDRVKRILDGCKGRSVGSYSDSPGLEVIRRDVADYIRARDGGIESNWEDVMLCGGASDGIRAVLKLFNVVQDGKKPGVMIPIPQYPLYSASIAEFDMEPINYYMNESNKWGLDVAELKRAVDKARQTCNPKAIVVINPGNPTGQVLTRSNIEDIVRFARDERLVLFADEVYQDNVYAAEDQFHSFKKVMMELGAPYSGLELASFMSSSKGYMGECGLRGGYAEIVNFDDDVRAMFLKSISAKLCPTVLGQATMDVVVNPPRAGEPSFELYAAEKKAVLSSLAQRAHMVADTFNSMPGVSCNPIEIPPKAVSAAEKLGQSADFFYCMHLLEKTGICVIPGSGFGQVPGTYHFRSVYESDDDSAAAPAAGLYARTNEGVSRRLYESIQLVSFTREEEGGGGNHWVDQRRKR</sequence>
<evidence type="ECO:0000256" key="10">
    <source>
        <dbReference type="ARBA" id="ARBA00047412"/>
    </source>
</evidence>
<dbReference type="UniPathway" id="UPA00528">
    <property type="reaction ID" value="UER00586"/>
</dbReference>
<dbReference type="InterPro" id="IPR015424">
    <property type="entry name" value="PyrdxlP-dep_Trfase"/>
</dbReference>
<name>A0A7R9BFS1_9CRUS</name>
<dbReference type="Gene3D" id="3.40.640.10">
    <property type="entry name" value="Type I PLP-dependent aspartate aminotransferase-like (Major domain)"/>
    <property type="match status" value="1"/>
</dbReference>
<dbReference type="Gene3D" id="3.90.1150.10">
    <property type="entry name" value="Aspartate Aminotransferase, domain 1"/>
    <property type="match status" value="1"/>
</dbReference>
<evidence type="ECO:0000256" key="5">
    <source>
        <dbReference type="ARBA" id="ARBA00022898"/>
    </source>
</evidence>
<dbReference type="EC" id="2.6.1.2" evidence="9"/>
<evidence type="ECO:0000259" key="11">
    <source>
        <dbReference type="SMART" id="SM01389"/>
    </source>
</evidence>
<accession>A0A7R9BFS1</accession>